<feature type="domain" description="Nudix hydrolase" evidence="5">
    <location>
        <begin position="4"/>
        <end position="131"/>
    </location>
</feature>
<dbReference type="OrthoDB" id="8594221at2"/>
<dbReference type="SUPFAM" id="SSF55811">
    <property type="entry name" value="Nudix"/>
    <property type="match status" value="1"/>
</dbReference>
<comment type="cofactor">
    <cofactor evidence="4">
        <name>Mg(2+)</name>
        <dbReference type="ChEBI" id="CHEBI:18420"/>
    </cofactor>
</comment>
<dbReference type="PANTHER" id="PTHR43222:SF11">
    <property type="entry name" value="PHOSPHATASE NUDJ"/>
    <property type="match status" value="1"/>
</dbReference>
<comment type="caution">
    <text evidence="6">The sequence shown here is derived from an EMBL/GenBank/DDBJ whole genome shotgun (WGS) entry which is preliminary data.</text>
</comment>
<dbReference type="RefSeq" id="WP_124705792.1">
    <property type="nucleotide sequence ID" value="NZ_BGOW01000033.1"/>
</dbReference>
<dbReference type="PROSITE" id="PS51462">
    <property type="entry name" value="NUDIX"/>
    <property type="match status" value="1"/>
</dbReference>
<dbReference type="GO" id="GO:0004787">
    <property type="term" value="F:thiamine diphosphate phosphatase activity"/>
    <property type="evidence" value="ECO:0007669"/>
    <property type="project" value="InterPro"/>
</dbReference>
<evidence type="ECO:0000256" key="1">
    <source>
        <dbReference type="ARBA" id="ARBA00007608"/>
    </source>
</evidence>
<name>A0A401JZI0_9PROT</name>
<dbReference type="PANTHER" id="PTHR43222">
    <property type="entry name" value="NUDIX HYDROLASE 23"/>
    <property type="match status" value="1"/>
</dbReference>
<organism evidence="6 7">
    <name type="scientific">Sulfuriferula multivorans</name>
    <dbReference type="NCBI Taxonomy" id="1559896"/>
    <lineage>
        <taxon>Bacteria</taxon>
        <taxon>Pseudomonadati</taxon>
        <taxon>Pseudomonadota</taxon>
        <taxon>Betaproteobacteria</taxon>
        <taxon>Nitrosomonadales</taxon>
        <taxon>Sulfuricellaceae</taxon>
        <taxon>Sulfuriferula</taxon>
    </lineage>
</organism>
<keyword evidence="4 6" id="KW-0378">Hydrolase</keyword>
<comment type="subunit">
    <text evidence="2 4">Monomer.</text>
</comment>
<protein>
    <recommendedName>
        <fullName evidence="3 4">Phosphatase NudJ</fullName>
        <ecNumber evidence="4">3.6.1.-</ecNumber>
    </recommendedName>
</protein>
<dbReference type="Proteomes" id="UP000286806">
    <property type="component" value="Unassembled WGS sequence"/>
</dbReference>
<dbReference type="GO" id="GO:0017111">
    <property type="term" value="F:ribonucleoside triphosphate phosphatase activity"/>
    <property type="evidence" value="ECO:0007669"/>
    <property type="project" value="InterPro"/>
</dbReference>
<dbReference type="InterPro" id="IPR000086">
    <property type="entry name" value="NUDIX_hydrolase_dom"/>
</dbReference>
<evidence type="ECO:0000259" key="5">
    <source>
        <dbReference type="PROSITE" id="PS51462"/>
    </source>
</evidence>
<proteinExistence type="inferred from homology"/>
<evidence type="ECO:0000313" key="7">
    <source>
        <dbReference type="Proteomes" id="UP000286806"/>
    </source>
</evidence>
<dbReference type="Pfam" id="PF00293">
    <property type="entry name" value="NUDIX"/>
    <property type="match status" value="1"/>
</dbReference>
<keyword evidence="4" id="KW-0460">Magnesium</keyword>
<dbReference type="GO" id="GO:0017110">
    <property type="term" value="F:nucleoside diphosphate phosphatase activity"/>
    <property type="evidence" value="ECO:0007669"/>
    <property type="project" value="InterPro"/>
</dbReference>
<gene>
    <name evidence="4" type="primary">nudJ</name>
    <name evidence="6" type="ORF">SFMTTN_2843</name>
</gene>
<accession>A0A401JZI0</accession>
<dbReference type="EC" id="3.6.1.-" evidence="4"/>
<evidence type="ECO:0000256" key="4">
    <source>
        <dbReference type="RuleBase" id="RU364043"/>
    </source>
</evidence>
<evidence type="ECO:0000256" key="3">
    <source>
        <dbReference type="ARBA" id="ARBA00015552"/>
    </source>
</evidence>
<sequence length="148" mass="16775">MIWKPHVTVAAVIEQNGRFLLVEEQTDDGILFNQPAGHLDPGESLIDAAIRETLEESACHFAPDALLGIYQWHQAGRDRTYLRFAFTGAITGSEPDRSLDTGILRTVWQTPDEMRAQQNRHRSPLVIRCMEDYLAGKRYPLALLTHYA</sequence>
<keyword evidence="7" id="KW-1185">Reference proteome</keyword>
<dbReference type="InterPro" id="IPR015797">
    <property type="entry name" value="NUDIX_hydrolase-like_dom_sf"/>
</dbReference>
<dbReference type="EMBL" id="BGOW01000033">
    <property type="protein sequence ID" value="GCB02027.1"/>
    <property type="molecule type" value="Genomic_DNA"/>
</dbReference>
<dbReference type="InterPro" id="IPR033713">
    <property type="entry name" value="NudJ"/>
</dbReference>
<reference evidence="6 7" key="1">
    <citation type="journal article" date="2019" name="Front. Microbiol.">
        <title>Genomes of Neutrophilic Sulfur-Oxidizing Chemolithoautotrophs Representing 9 Proteobacterial Species From 8 Genera.</title>
        <authorList>
            <person name="Watanabe T."/>
            <person name="Kojima H."/>
            <person name="Umezawa K."/>
            <person name="Hori C."/>
            <person name="Takasuka T.E."/>
            <person name="Kato Y."/>
            <person name="Fukui M."/>
        </authorList>
    </citation>
    <scope>NUCLEOTIDE SEQUENCE [LARGE SCALE GENOMIC DNA]</scope>
    <source>
        <strain evidence="6 7">TTN</strain>
    </source>
</reference>
<evidence type="ECO:0000313" key="6">
    <source>
        <dbReference type="EMBL" id="GCB02027.1"/>
    </source>
</evidence>
<comment type="similarity">
    <text evidence="1 4">Belongs to the Nudix hydrolase family. NudJ subfamily.</text>
</comment>
<evidence type="ECO:0000256" key="2">
    <source>
        <dbReference type="ARBA" id="ARBA00011245"/>
    </source>
</evidence>
<dbReference type="Gene3D" id="3.90.79.10">
    <property type="entry name" value="Nucleoside Triphosphate Pyrophosphohydrolase"/>
    <property type="match status" value="1"/>
</dbReference>
<dbReference type="AlphaFoldDB" id="A0A401JZI0"/>
<dbReference type="CDD" id="cd03675">
    <property type="entry name" value="NUDIX_Hydrolase"/>
    <property type="match status" value="1"/>
</dbReference>